<dbReference type="AlphaFoldDB" id="A0A917W940"/>
<dbReference type="Proteomes" id="UP000613840">
    <property type="component" value="Unassembled WGS sequence"/>
</dbReference>
<dbReference type="PANTHER" id="PTHR43581:SF2">
    <property type="entry name" value="EXCINUCLEASE ATPASE SUBUNIT"/>
    <property type="match status" value="1"/>
</dbReference>
<dbReference type="PANTHER" id="PTHR43581">
    <property type="entry name" value="ATP/GTP PHOSPHATASE"/>
    <property type="match status" value="1"/>
</dbReference>
<reference evidence="2" key="2">
    <citation type="submission" date="2020-09" db="EMBL/GenBank/DDBJ databases">
        <authorList>
            <person name="Sun Q."/>
            <person name="Zhou Y."/>
        </authorList>
    </citation>
    <scope>NUCLEOTIDE SEQUENCE</scope>
    <source>
        <strain evidence="2">CGMCC 4.7306</strain>
    </source>
</reference>
<feature type="domain" description="AAA+ ATPase" evidence="1">
    <location>
        <begin position="182"/>
        <end position="440"/>
    </location>
</feature>
<protein>
    <recommendedName>
        <fullName evidence="1">AAA+ ATPase domain-containing protein</fullName>
    </recommendedName>
</protein>
<dbReference type="Pfam" id="PF13304">
    <property type="entry name" value="AAA_21"/>
    <property type="match status" value="1"/>
</dbReference>
<dbReference type="InterPro" id="IPR051396">
    <property type="entry name" value="Bact_Antivir_Def_Nuclease"/>
</dbReference>
<name>A0A917W940_9ACTN</name>
<dbReference type="InterPro" id="IPR003959">
    <property type="entry name" value="ATPase_AAA_core"/>
</dbReference>
<keyword evidence="3" id="KW-1185">Reference proteome</keyword>
<dbReference type="InterPro" id="IPR027417">
    <property type="entry name" value="P-loop_NTPase"/>
</dbReference>
<dbReference type="EMBL" id="BMMZ01000014">
    <property type="protein sequence ID" value="GGL79569.1"/>
    <property type="molecule type" value="Genomic_DNA"/>
</dbReference>
<reference evidence="2" key="1">
    <citation type="journal article" date="2014" name="Int. J. Syst. Evol. Microbiol.">
        <title>Complete genome sequence of Corynebacterium casei LMG S-19264T (=DSM 44701T), isolated from a smear-ripened cheese.</title>
        <authorList>
            <consortium name="US DOE Joint Genome Institute (JGI-PGF)"/>
            <person name="Walter F."/>
            <person name="Albersmeier A."/>
            <person name="Kalinowski J."/>
            <person name="Ruckert C."/>
        </authorList>
    </citation>
    <scope>NUCLEOTIDE SEQUENCE</scope>
    <source>
        <strain evidence="2">CGMCC 4.7306</strain>
    </source>
</reference>
<dbReference type="RefSeq" id="WP_188897583.1">
    <property type="nucleotide sequence ID" value="NZ_BMMZ01000014.1"/>
</dbReference>
<accession>A0A917W940</accession>
<dbReference type="SUPFAM" id="SSF52540">
    <property type="entry name" value="P-loop containing nucleoside triphosphate hydrolases"/>
    <property type="match status" value="1"/>
</dbReference>
<dbReference type="GO" id="GO:0005524">
    <property type="term" value="F:ATP binding"/>
    <property type="evidence" value="ECO:0007669"/>
    <property type="project" value="InterPro"/>
</dbReference>
<evidence type="ECO:0000313" key="3">
    <source>
        <dbReference type="Proteomes" id="UP000613840"/>
    </source>
</evidence>
<comment type="caution">
    <text evidence="2">The sequence shown here is derived from an EMBL/GenBank/DDBJ whole genome shotgun (WGS) entry which is preliminary data.</text>
</comment>
<proteinExistence type="predicted"/>
<sequence>MRFEIQSVQGAPEVSGRPVAVLRESNWDDFGFRTLFGVVLHLPGGLEVDLGNVKIMRLNQEGGYTQMPGRSFDALDADFCSLGQDVEYYEKLLALPEPTRTDFLRSIRDAAYDREIRRRFLGTQAWSESLTRFGQASHALEVGRDAFSGSRKTAGVANFEYVRAGDSPLRMYFGFDDRAELPGRSNVIIGYNGVGKTRMLADLARAASERQIEEPRGVSLSGDDVTFGAVVAVSYSAFDEFELPQNRTRNQDVDVFETEIGRTELFGYVYCGLRRVEGTATAQTDSQRPELKSLAEIDQEFLNALERARHRQVDGKQVLLPALQMLEREPSYGRIGVMPSTLIDIDGDARGQIRQLSTGHKIVLNIVVQLAAHLRPRSLVLLDEPETHLHPPLLAALLKAIQYLLDAYDSFVVIATHSPVVLQEVPASCVRVLTRFGDVAEVEEPEIETFGENVGSITRYVFSLDSSATDYQGVLASLAKRLSVDQIEELFNNGLSDQARALVLRIQRSSS</sequence>
<dbReference type="GO" id="GO:0016887">
    <property type="term" value="F:ATP hydrolysis activity"/>
    <property type="evidence" value="ECO:0007669"/>
    <property type="project" value="InterPro"/>
</dbReference>
<dbReference type="InterPro" id="IPR003593">
    <property type="entry name" value="AAA+_ATPase"/>
</dbReference>
<evidence type="ECO:0000259" key="1">
    <source>
        <dbReference type="SMART" id="SM00382"/>
    </source>
</evidence>
<organism evidence="2 3">
    <name type="scientific">Microlunatus endophyticus</name>
    <dbReference type="NCBI Taxonomy" id="1716077"/>
    <lineage>
        <taxon>Bacteria</taxon>
        <taxon>Bacillati</taxon>
        <taxon>Actinomycetota</taxon>
        <taxon>Actinomycetes</taxon>
        <taxon>Propionibacteriales</taxon>
        <taxon>Propionibacteriaceae</taxon>
        <taxon>Microlunatus</taxon>
    </lineage>
</organism>
<dbReference type="SMART" id="SM00382">
    <property type="entry name" value="AAA"/>
    <property type="match status" value="1"/>
</dbReference>
<evidence type="ECO:0000313" key="2">
    <source>
        <dbReference type="EMBL" id="GGL79569.1"/>
    </source>
</evidence>
<dbReference type="Gene3D" id="3.40.50.300">
    <property type="entry name" value="P-loop containing nucleotide triphosphate hydrolases"/>
    <property type="match status" value="1"/>
</dbReference>
<gene>
    <name evidence="2" type="ORF">GCM10011575_42370</name>
</gene>